<feature type="chain" id="PRO_5015774716" evidence="1">
    <location>
        <begin position="25"/>
        <end position="508"/>
    </location>
</feature>
<protein>
    <submittedName>
        <fullName evidence="3">DUF4832 domain-containing protein</fullName>
    </submittedName>
</protein>
<dbReference type="SUPFAM" id="SSF51445">
    <property type="entry name" value="(Trans)glycosidases"/>
    <property type="match status" value="1"/>
</dbReference>
<evidence type="ECO:0000313" key="3">
    <source>
        <dbReference type="EMBL" id="PSU92847.1"/>
    </source>
</evidence>
<evidence type="ECO:0000313" key="4">
    <source>
        <dbReference type="Proteomes" id="UP000241426"/>
    </source>
</evidence>
<evidence type="ECO:0000259" key="2">
    <source>
        <dbReference type="Pfam" id="PF16116"/>
    </source>
</evidence>
<comment type="caution">
    <text evidence="3">The sequence shown here is derived from an EMBL/GenBank/DDBJ whole genome shotgun (WGS) entry which is preliminary data.</text>
</comment>
<evidence type="ECO:0000256" key="1">
    <source>
        <dbReference type="SAM" id="SignalP"/>
    </source>
</evidence>
<gene>
    <name evidence="3" type="ORF">C9J27_21995</name>
</gene>
<sequence>MVILNKTCTILCFFSLFLSTLVQAMTIEYQPTVSQKILINPDIGITDHQTIDIHNNPNWNIPSYPKTSVVYFRWYWEQLEPKKGVYNYKLIDDTILAAKRANKKIVIRFMTLAGLNETYYSPNPQKAKKILGIPCWLKKQLDPHTHDICTNDNSFVVNYNNPKFKENLQQFIAAMGKRYNHNPDILRLDVGLVGTWGEWHLATHYNGTRPTLGHIGYTTAELIPYINMMRKAFSNKMLSIDLGSPDDNFASYATKHGLGWRADCLGDWAKGWNHMQQGYPQTLRHIEGKKVTGAKNNIADKFTDPLFLSRWEKAPVDFEICNTMDQWAQQPTIYTQQKVEQTFATALKLHASLLNLKSSPIPEKYQPLLNNFLKKIGYRFILNKVKLNSKFRPNSLITITSTWINNGVAPSYNNYPIVWRIVNNKNNVVAYFNTKNNITHWLPAQNSNDKAPIYTQKNSFILPKEIEPGEYNLEVGLVTPHTHNAVISIAINNKNYNKWYSLIRFTIK</sequence>
<dbReference type="InterPro" id="IPR032267">
    <property type="entry name" value="DUF4832"/>
</dbReference>
<reference evidence="3 4" key="1">
    <citation type="submission" date="2018-01" db="EMBL/GenBank/DDBJ databases">
        <title>Whole genome sequencing of Histamine producing bacteria.</title>
        <authorList>
            <person name="Butler K."/>
        </authorList>
    </citation>
    <scope>NUCLEOTIDE SEQUENCE [LARGE SCALE GENOMIC DNA]</scope>
    <source>
        <strain evidence="3 4">FS-7.2</strain>
    </source>
</reference>
<dbReference type="EMBL" id="PYNF01000032">
    <property type="protein sequence ID" value="PSU92847.1"/>
    <property type="molecule type" value="Genomic_DNA"/>
</dbReference>
<dbReference type="Gene3D" id="3.20.20.80">
    <property type="entry name" value="Glycosidases"/>
    <property type="match status" value="1"/>
</dbReference>
<dbReference type="Proteomes" id="UP000241426">
    <property type="component" value="Unassembled WGS sequence"/>
</dbReference>
<accession>A0A2T3KC26</accession>
<name>A0A2T3KC26_9GAMM</name>
<dbReference type="RefSeq" id="WP_107290051.1">
    <property type="nucleotide sequence ID" value="NZ_PYNF01000032.1"/>
</dbReference>
<dbReference type="InterPro" id="IPR017853">
    <property type="entry name" value="GH"/>
</dbReference>
<feature type="domain" description="DUF4832" evidence="2">
    <location>
        <begin position="337"/>
        <end position="489"/>
    </location>
</feature>
<organism evidence="3 4">
    <name type="scientific">Photobacterium kishitanii</name>
    <dbReference type="NCBI Taxonomy" id="318456"/>
    <lineage>
        <taxon>Bacteria</taxon>
        <taxon>Pseudomonadati</taxon>
        <taxon>Pseudomonadota</taxon>
        <taxon>Gammaproteobacteria</taxon>
        <taxon>Vibrionales</taxon>
        <taxon>Vibrionaceae</taxon>
        <taxon>Photobacterium</taxon>
    </lineage>
</organism>
<dbReference type="AlphaFoldDB" id="A0A2T3KC26"/>
<dbReference type="Pfam" id="PF16116">
    <property type="entry name" value="DUF4832"/>
    <property type="match status" value="1"/>
</dbReference>
<proteinExistence type="predicted"/>
<keyword evidence="1" id="KW-0732">Signal</keyword>
<feature type="signal peptide" evidence="1">
    <location>
        <begin position="1"/>
        <end position="24"/>
    </location>
</feature>